<accession>A0A9N7U098</accession>
<proteinExistence type="predicted"/>
<organism evidence="1 2">
    <name type="scientific">Pleuronectes platessa</name>
    <name type="common">European plaice</name>
    <dbReference type="NCBI Taxonomy" id="8262"/>
    <lineage>
        <taxon>Eukaryota</taxon>
        <taxon>Metazoa</taxon>
        <taxon>Chordata</taxon>
        <taxon>Craniata</taxon>
        <taxon>Vertebrata</taxon>
        <taxon>Euteleostomi</taxon>
        <taxon>Actinopterygii</taxon>
        <taxon>Neopterygii</taxon>
        <taxon>Teleostei</taxon>
        <taxon>Neoteleostei</taxon>
        <taxon>Acanthomorphata</taxon>
        <taxon>Carangaria</taxon>
        <taxon>Pleuronectiformes</taxon>
        <taxon>Pleuronectoidei</taxon>
        <taxon>Pleuronectidae</taxon>
        <taxon>Pleuronectes</taxon>
    </lineage>
</organism>
<protein>
    <submittedName>
        <fullName evidence="1">Uncharacterized protein</fullName>
    </submittedName>
</protein>
<dbReference type="Proteomes" id="UP001153269">
    <property type="component" value="Unassembled WGS sequence"/>
</dbReference>
<gene>
    <name evidence="1" type="ORF">PLEPLA_LOCUS10074</name>
</gene>
<reference evidence="1" key="1">
    <citation type="submission" date="2020-03" db="EMBL/GenBank/DDBJ databases">
        <authorList>
            <person name="Weist P."/>
        </authorList>
    </citation>
    <scope>NUCLEOTIDE SEQUENCE</scope>
</reference>
<dbReference type="EMBL" id="CADEAL010000568">
    <property type="protein sequence ID" value="CAB1422185.1"/>
    <property type="molecule type" value="Genomic_DNA"/>
</dbReference>
<dbReference type="AlphaFoldDB" id="A0A9N7U098"/>
<comment type="caution">
    <text evidence="1">The sequence shown here is derived from an EMBL/GenBank/DDBJ whole genome shotgun (WGS) entry which is preliminary data.</text>
</comment>
<sequence length="147" mass="15724">MADTIDSSAAALETRISDPLQRCSRDLVKLLEDTVQLMGLILTQLSTGSWQLLTSAASGCLGLCFQSTLRLVLQAPVPPLCLPSDQFCSQASVCRALVTAHTTLVWAERETVVKMMTGGAGTRADPHRRLQSGPIEGLLWPHAAHGS</sequence>
<evidence type="ECO:0000313" key="2">
    <source>
        <dbReference type="Proteomes" id="UP001153269"/>
    </source>
</evidence>
<evidence type="ECO:0000313" key="1">
    <source>
        <dbReference type="EMBL" id="CAB1422185.1"/>
    </source>
</evidence>
<name>A0A9N7U098_PLEPL</name>
<keyword evidence="2" id="KW-1185">Reference proteome</keyword>